<dbReference type="EMBL" id="ML977316">
    <property type="protein sequence ID" value="KAF2118910.1"/>
    <property type="molecule type" value="Genomic_DNA"/>
</dbReference>
<protein>
    <recommendedName>
        <fullName evidence="2">RING-type domain-containing protein</fullName>
    </recommendedName>
</protein>
<evidence type="ECO:0000313" key="3">
    <source>
        <dbReference type="EMBL" id="KAF2118910.1"/>
    </source>
</evidence>
<evidence type="ECO:0000259" key="2">
    <source>
        <dbReference type="PROSITE" id="PS50089"/>
    </source>
</evidence>
<dbReference type="Gene3D" id="3.30.40.10">
    <property type="entry name" value="Zinc/RING finger domain, C3HC4 (zinc finger)"/>
    <property type="match status" value="1"/>
</dbReference>
<keyword evidence="1" id="KW-0862">Zinc</keyword>
<dbReference type="SUPFAM" id="SSF57850">
    <property type="entry name" value="RING/U-box"/>
    <property type="match status" value="1"/>
</dbReference>
<name>A0A6A5ZH90_9PLEO</name>
<gene>
    <name evidence="3" type="ORF">BDV96DRAFT_596718</name>
</gene>
<dbReference type="InterPro" id="IPR001841">
    <property type="entry name" value="Znf_RING"/>
</dbReference>
<dbReference type="Proteomes" id="UP000799770">
    <property type="component" value="Unassembled WGS sequence"/>
</dbReference>
<organism evidence="3 4">
    <name type="scientific">Lophiotrema nucula</name>
    <dbReference type="NCBI Taxonomy" id="690887"/>
    <lineage>
        <taxon>Eukaryota</taxon>
        <taxon>Fungi</taxon>
        <taxon>Dikarya</taxon>
        <taxon>Ascomycota</taxon>
        <taxon>Pezizomycotina</taxon>
        <taxon>Dothideomycetes</taxon>
        <taxon>Pleosporomycetidae</taxon>
        <taxon>Pleosporales</taxon>
        <taxon>Lophiotremataceae</taxon>
        <taxon>Lophiotrema</taxon>
    </lineage>
</organism>
<dbReference type="InterPro" id="IPR013083">
    <property type="entry name" value="Znf_RING/FYVE/PHD"/>
</dbReference>
<keyword evidence="1" id="KW-0863">Zinc-finger</keyword>
<feature type="domain" description="RING-type" evidence="2">
    <location>
        <begin position="15"/>
        <end position="64"/>
    </location>
</feature>
<dbReference type="PROSITE" id="PS50089">
    <property type="entry name" value="ZF_RING_2"/>
    <property type="match status" value="1"/>
</dbReference>
<dbReference type="Pfam" id="PF13639">
    <property type="entry name" value="zf-RING_2"/>
    <property type="match status" value="1"/>
</dbReference>
<proteinExistence type="predicted"/>
<evidence type="ECO:0000313" key="4">
    <source>
        <dbReference type="Proteomes" id="UP000799770"/>
    </source>
</evidence>
<dbReference type="GO" id="GO:0008270">
    <property type="term" value="F:zinc ion binding"/>
    <property type="evidence" value="ECO:0007669"/>
    <property type="project" value="UniProtKB-KW"/>
</dbReference>
<keyword evidence="1" id="KW-0479">Metal-binding</keyword>
<keyword evidence="4" id="KW-1185">Reference proteome</keyword>
<accession>A0A6A5ZH90</accession>
<evidence type="ECO:0000256" key="1">
    <source>
        <dbReference type="PROSITE-ProRule" id="PRU00175"/>
    </source>
</evidence>
<dbReference type="AlphaFoldDB" id="A0A6A5ZH90"/>
<reference evidence="3" key="1">
    <citation type="journal article" date="2020" name="Stud. Mycol.">
        <title>101 Dothideomycetes genomes: a test case for predicting lifestyles and emergence of pathogens.</title>
        <authorList>
            <person name="Haridas S."/>
            <person name="Albert R."/>
            <person name="Binder M."/>
            <person name="Bloem J."/>
            <person name="Labutti K."/>
            <person name="Salamov A."/>
            <person name="Andreopoulos B."/>
            <person name="Baker S."/>
            <person name="Barry K."/>
            <person name="Bills G."/>
            <person name="Bluhm B."/>
            <person name="Cannon C."/>
            <person name="Castanera R."/>
            <person name="Culley D."/>
            <person name="Daum C."/>
            <person name="Ezra D."/>
            <person name="Gonzalez J."/>
            <person name="Henrissat B."/>
            <person name="Kuo A."/>
            <person name="Liang C."/>
            <person name="Lipzen A."/>
            <person name="Lutzoni F."/>
            <person name="Magnuson J."/>
            <person name="Mondo S."/>
            <person name="Nolan M."/>
            <person name="Ohm R."/>
            <person name="Pangilinan J."/>
            <person name="Park H.-J."/>
            <person name="Ramirez L."/>
            <person name="Alfaro M."/>
            <person name="Sun H."/>
            <person name="Tritt A."/>
            <person name="Yoshinaga Y."/>
            <person name="Zwiers L.-H."/>
            <person name="Turgeon B."/>
            <person name="Goodwin S."/>
            <person name="Spatafora J."/>
            <person name="Crous P."/>
            <person name="Grigoriev I."/>
        </authorList>
    </citation>
    <scope>NUCLEOTIDE SEQUENCE</scope>
    <source>
        <strain evidence="3">CBS 627.86</strain>
    </source>
</reference>
<sequence length="271" mass="31573">MENFMGNRLRDLDECIICHKGFSATDVAVQITQHQCRGVYHHRCLQRWFTTLEHAGSNSCPICHTILFDRDPRIPIFVDDVYEDHMYIESLDMISWREYFTKDLWDISFNAFNVQGDNNPILIREVEMWIKDALVRTGNHFIEESYIIRADHLAALIPVVKDMITAHYSNAQFNTLNREDLHEWYRKVKDALGWRPNVQPEHDDEMDDAGPDFYIRMINLVFQVDPKSQRLKVNDSVDSPAVKLQDQASVTVGFNQILASPYNIASKHVVC</sequence>